<accession>W7A587</accession>
<sequence length="171" mass="19556">MFPANVTQTDVQYYNGDSVDDYDEELYDETGTEDGVDDSESDMYSNTNMEMDSTYEGLNTPVSNNTFLENYKELKLGEIKYFNNILNGRSYRNPFTVRIKNKMGNIRSVMLKYRIFSPVAIGTVLTLLLLCFPGKLAFITGSATILIISYFFVKLWKCQNIVDHEDGIPEL</sequence>
<dbReference type="Proteomes" id="UP000030640">
    <property type="component" value="Unassembled WGS sequence"/>
</dbReference>
<dbReference type="RefSeq" id="XP_008819144.1">
    <property type="nucleotide sequence ID" value="XM_008820922.1"/>
</dbReference>
<feature type="transmembrane region" description="Helical" evidence="1">
    <location>
        <begin position="136"/>
        <end position="153"/>
    </location>
</feature>
<organism evidence="2 3">
    <name type="scientific">Plasmodium inui San Antonio 1</name>
    <dbReference type="NCBI Taxonomy" id="1237626"/>
    <lineage>
        <taxon>Eukaryota</taxon>
        <taxon>Sar</taxon>
        <taxon>Alveolata</taxon>
        <taxon>Apicomplexa</taxon>
        <taxon>Aconoidasida</taxon>
        <taxon>Haemosporida</taxon>
        <taxon>Plasmodiidae</taxon>
        <taxon>Plasmodium</taxon>
        <taxon>Plasmodium (Plasmodium)</taxon>
    </lineage>
</organism>
<proteinExistence type="predicted"/>
<evidence type="ECO:0000256" key="1">
    <source>
        <dbReference type="SAM" id="Phobius"/>
    </source>
</evidence>
<evidence type="ECO:0000313" key="2">
    <source>
        <dbReference type="EMBL" id="EUD64264.1"/>
    </source>
</evidence>
<name>W7A587_9APIC</name>
<dbReference type="GeneID" id="20040625"/>
<dbReference type="VEuPathDB" id="PlasmoDB:C922_05351"/>
<dbReference type="EMBL" id="KI965518">
    <property type="protein sequence ID" value="EUD64264.1"/>
    <property type="molecule type" value="Genomic_DNA"/>
</dbReference>
<gene>
    <name evidence="2" type="ORF">C922_05351</name>
</gene>
<keyword evidence="1" id="KW-0472">Membrane</keyword>
<reference evidence="2 3" key="1">
    <citation type="submission" date="2013-02" db="EMBL/GenBank/DDBJ databases">
        <title>The Genome Sequence of Plasmodium inui San Antonio 1.</title>
        <authorList>
            <consortium name="The Broad Institute Genome Sequencing Platform"/>
            <consortium name="The Broad Institute Genome Sequencing Center for Infectious Disease"/>
            <person name="Neafsey D."/>
            <person name="Cheeseman I."/>
            <person name="Volkman S."/>
            <person name="Adams J."/>
            <person name="Walker B."/>
            <person name="Young S.K."/>
            <person name="Zeng Q."/>
            <person name="Gargeya S."/>
            <person name="Fitzgerald M."/>
            <person name="Haas B."/>
            <person name="Abouelleil A."/>
            <person name="Alvarado L."/>
            <person name="Arachchi H.M."/>
            <person name="Berlin A.M."/>
            <person name="Chapman S.B."/>
            <person name="Dewar J."/>
            <person name="Goldberg J."/>
            <person name="Griggs A."/>
            <person name="Gujja S."/>
            <person name="Hansen M."/>
            <person name="Howarth C."/>
            <person name="Imamovic A."/>
            <person name="Larimer J."/>
            <person name="McCowan C."/>
            <person name="Murphy C."/>
            <person name="Neiman D."/>
            <person name="Pearson M."/>
            <person name="Priest M."/>
            <person name="Roberts A."/>
            <person name="Saif S."/>
            <person name="Shea T."/>
            <person name="Sisk P."/>
            <person name="Sykes S."/>
            <person name="Wortman J."/>
            <person name="Nusbaum C."/>
            <person name="Birren B."/>
        </authorList>
    </citation>
    <scope>NUCLEOTIDE SEQUENCE [LARGE SCALE GENOMIC DNA]</scope>
    <source>
        <strain evidence="2 3">San Antonio 1</strain>
    </source>
</reference>
<keyword evidence="3" id="KW-1185">Reference proteome</keyword>
<evidence type="ECO:0000313" key="3">
    <source>
        <dbReference type="Proteomes" id="UP000030640"/>
    </source>
</evidence>
<dbReference type="AlphaFoldDB" id="W7A587"/>
<protein>
    <submittedName>
        <fullName evidence="2">Uncharacterized protein</fullName>
    </submittedName>
</protein>
<keyword evidence="1" id="KW-1133">Transmembrane helix</keyword>
<dbReference type="OrthoDB" id="384611at2759"/>
<feature type="transmembrane region" description="Helical" evidence="1">
    <location>
        <begin position="111"/>
        <end position="130"/>
    </location>
</feature>
<keyword evidence="1" id="KW-0812">Transmembrane</keyword>